<dbReference type="Proteomes" id="UP000263014">
    <property type="component" value="Unassembled WGS sequence"/>
</dbReference>
<sequence length="164" mass="18460">MKKKVVCLVIAILMSVLSISPCFAQVTGNEQIKLLNIKEQTVWATQPRGTYISTGILQISNEGNGQIGVFIQTLTHTEVDQTRFGIYLDRWIPSESRYANVASYTFEFNKEDYPDEDLTTKSLSFNIVGQPDDCYYRLRGVHLVVANGTREMLTSQTDGVLITK</sequence>
<proteinExistence type="predicted"/>
<evidence type="ECO:0000313" key="3">
    <source>
        <dbReference type="Proteomes" id="UP000263014"/>
    </source>
</evidence>
<organism evidence="2 3">
    <name type="scientific">Hungatella hathewayi</name>
    <dbReference type="NCBI Taxonomy" id="154046"/>
    <lineage>
        <taxon>Bacteria</taxon>
        <taxon>Bacillati</taxon>
        <taxon>Bacillota</taxon>
        <taxon>Clostridia</taxon>
        <taxon>Lachnospirales</taxon>
        <taxon>Lachnospiraceae</taxon>
        <taxon>Hungatella</taxon>
    </lineage>
</organism>
<feature type="signal peptide" evidence="1">
    <location>
        <begin position="1"/>
        <end position="24"/>
    </location>
</feature>
<dbReference type="EMBL" id="QSON01000012">
    <property type="protein sequence ID" value="RGI99872.1"/>
    <property type="molecule type" value="Genomic_DNA"/>
</dbReference>
<protein>
    <submittedName>
        <fullName evidence="2">Uncharacterized protein</fullName>
    </submittedName>
</protein>
<gene>
    <name evidence="2" type="ORF">DXD79_22255</name>
</gene>
<dbReference type="AlphaFoldDB" id="A0A374P4B2"/>
<evidence type="ECO:0000256" key="1">
    <source>
        <dbReference type="SAM" id="SignalP"/>
    </source>
</evidence>
<name>A0A374P4B2_9FIRM</name>
<reference evidence="2 3" key="1">
    <citation type="submission" date="2018-08" db="EMBL/GenBank/DDBJ databases">
        <title>A genome reference for cultivated species of the human gut microbiota.</title>
        <authorList>
            <person name="Zou Y."/>
            <person name="Xue W."/>
            <person name="Luo G."/>
        </authorList>
    </citation>
    <scope>NUCLEOTIDE SEQUENCE [LARGE SCALE GENOMIC DNA]</scope>
    <source>
        <strain evidence="2 3">TM09-12</strain>
    </source>
</reference>
<dbReference type="RefSeq" id="WP_117632651.1">
    <property type="nucleotide sequence ID" value="NZ_QSON01000012.1"/>
</dbReference>
<keyword evidence="1" id="KW-0732">Signal</keyword>
<comment type="caution">
    <text evidence="2">The sequence shown here is derived from an EMBL/GenBank/DDBJ whole genome shotgun (WGS) entry which is preliminary data.</text>
</comment>
<accession>A0A374P4B2</accession>
<evidence type="ECO:0000313" key="2">
    <source>
        <dbReference type="EMBL" id="RGI99872.1"/>
    </source>
</evidence>
<feature type="chain" id="PRO_5017002505" evidence="1">
    <location>
        <begin position="25"/>
        <end position="164"/>
    </location>
</feature>